<dbReference type="Proteomes" id="UP000789920">
    <property type="component" value="Unassembled WGS sequence"/>
</dbReference>
<keyword evidence="2" id="KW-1185">Reference proteome</keyword>
<proteinExistence type="predicted"/>
<name>A0ACA9SJA6_9GLOM</name>
<evidence type="ECO:0000313" key="1">
    <source>
        <dbReference type="EMBL" id="CAG8840337.1"/>
    </source>
</evidence>
<gene>
    <name evidence="1" type="ORF">RPERSI_LOCUS31394</name>
</gene>
<feature type="non-terminal residue" evidence="1">
    <location>
        <position position="1"/>
    </location>
</feature>
<reference evidence="1" key="1">
    <citation type="submission" date="2021-06" db="EMBL/GenBank/DDBJ databases">
        <authorList>
            <person name="Kallberg Y."/>
            <person name="Tangrot J."/>
            <person name="Rosling A."/>
        </authorList>
    </citation>
    <scope>NUCLEOTIDE SEQUENCE</scope>
    <source>
        <strain evidence="1">MA461A</strain>
    </source>
</reference>
<evidence type="ECO:0000313" key="2">
    <source>
        <dbReference type="Proteomes" id="UP000789920"/>
    </source>
</evidence>
<protein>
    <submittedName>
        <fullName evidence="1">33896_t:CDS:1</fullName>
    </submittedName>
</protein>
<sequence>SEGSCLNPRSSLLVTLSHHPLGDYDFKVLQRSTLISLLSWETQLVLFRIKASRCSHVKLLRPLIHLPLDTAPLGCNETGKNRKGRISSKCTLHQRQVDPKTGRTYEPLLTSIANVLTCGLYVTHHNNPLLIPIALKLAALPHCILCMSICPYNEAYPKQ</sequence>
<comment type="caution">
    <text evidence="1">The sequence shown here is derived from an EMBL/GenBank/DDBJ whole genome shotgun (WGS) entry which is preliminary data.</text>
</comment>
<dbReference type="EMBL" id="CAJVQC010126400">
    <property type="protein sequence ID" value="CAG8840337.1"/>
    <property type="molecule type" value="Genomic_DNA"/>
</dbReference>
<accession>A0ACA9SJA6</accession>
<organism evidence="1 2">
    <name type="scientific">Racocetra persica</name>
    <dbReference type="NCBI Taxonomy" id="160502"/>
    <lineage>
        <taxon>Eukaryota</taxon>
        <taxon>Fungi</taxon>
        <taxon>Fungi incertae sedis</taxon>
        <taxon>Mucoromycota</taxon>
        <taxon>Glomeromycotina</taxon>
        <taxon>Glomeromycetes</taxon>
        <taxon>Diversisporales</taxon>
        <taxon>Gigasporaceae</taxon>
        <taxon>Racocetra</taxon>
    </lineage>
</organism>
<feature type="non-terminal residue" evidence="1">
    <location>
        <position position="159"/>
    </location>
</feature>